<evidence type="ECO:0000313" key="4">
    <source>
        <dbReference type="EMBL" id="MCD2515801.1"/>
    </source>
</evidence>
<dbReference type="Gene3D" id="3.50.80.20">
    <property type="entry name" value="D-Ala-D-Ala carboxypeptidase C, peptidase S13"/>
    <property type="match status" value="1"/>
</dbReference>
<keyword evidence="4" id="KW-0645">Protease</keyword>
<dbReference type="GO" id="GO:0009002">
    <property type="term" value="F:serine-type D-Ala-D-Ala carboxypeptidase activity"/>
    <property type="evidence" value="ECO:0007669"/>
    <property type="project" value="UniProtKB-EC"/>
</dbReference>
<reference evidence="4" key="1">
    <citation type="submission" date="2021-11" db="EMBL/GenBank/DDBJ databases">
        <title>The complete genome of Massilia sp sp. G4R7.</title>
        <authorList>
            <person name="Liu L."/>
            <person name="Yue J."/>
            <person name="Yuan J."/>
            <person name="Yang F."/>
            <person name="Li L."/>
        </authorList>
    </citation>
    <scope>NUCLEOTIDE SEQUENCE</scope>
    <source>
        <strain evidence="4">G4R7</strain>
    </source>
</reference>
<dbReference type="InterPro" id="IPR000667">
    <property type="entry name" value="Peptidase_S13"/>
</dbReference>
<keyword evidence="2 4" id="KW-0378">Hydrolase</keyword>
<dbReference type="EC" id="3.4.16.4" evidence="4"/>
<feature type="signal peptide" evidence="3">
    <location>
        <begin position="1"/>
        <end position="26"/>
    </location>
</feature>
<dbReference type="SUPFAM" id="SSF56601">
    <property type="entry name" value="beta-lactamase/transpeptidase-like"/>
    <property type="match status" value="1"/>
</dbReference>
<evidence type="ECO:0000256" key="2">
    <source>
        <dbReference type="ARBA" id="ARBA00022801"/>
    </source>
</evidence>
<name>A0ABS8Q214_9BURK</name>
<accession>A0ABS8Q214</accession>
<dbReference type="NCBIfam" id="TIGR00666">
    <property type="entry name" value="PBP4"/>
    <property type="match status" value="1"/>
</dbReference>
<evidence type="ECO:0000256" key="3">
    <source>
        <dbReference type="SAM" id="SignalP"/>
    </source>
</evidence>
<dbReference type="PRINTS" id="PR00922">
    <property type="entry name" value="DADACBPTASE3"/>
</dbReference>
<dbReference type="RefSeq" id="WP_231057098.1">
    <property type="nucleotide sequence ID" value="NZ_JAJNOC010000001.1"/>
</dbReference>
<dbReference type="PANTHER" id="PTHR30023">
    <property type="entry name" value="D-ALANYL-D-ALANINE CARBOXYPEPTIDASE"/>
    <property type="match status" value="1"/>
</dbReference>
<dbReference type="Pfam" id="PF02113">
    <property type="entry name" value="Peptidase_S13"/>
    <property type="match status" value="1"/>
</dbReference>
<sequence>MLLPLHHVIRGAGALCLAAAWACARAADAVPPPVAQELARQGLPASALAFQVTPLSPELPRHAWQAGRLFNPASAMKQVTTLAALDALGPAYRWTTALYGDGAGNLYLRGGGDPNLDWERLGGMLRELRMKGIATIAGDLVLDRSLFAPARPDVAAPPFDDTPDAAYNVVPDALNVSDYLVTYTLSSNTTAVAVRTTPPLDGVTVVNRLIPNDTPCTGWQAGWRRPRVERDAGGAVRIVLEGGFPRDCTASIDLATLERDLYLERLVRALWRELGGQWSGRVREDRTPAGAALLAARQFETLGETIRTVNKRSDGVKARLVYLTLGATANDAPGVPTLEGARRRVLDWVAVQGVDPAGIVIENGSGLSRIERISPAQLSALLRAAVASPWYPEFAASLPVAGLDGTMRKRLEDLPAPSGARLKTGTLRDAAALSGYVRDRAGRDWIVAAFVNDPRLEDGRSVLDSLIRWVAAGGAGEP</sequence>
<comment type="similarity">
    <text evidence="1">Belongs to the peptidase S13 family.</text>
</comment>
<comment type="caution">
    <text evidence="4">The sequence shown here is derived from an EMBL/GenBank/DDBJ whole genome shotgun (WGS) entry which is preliminary data.</text>
</comment>
<keyword evidence="5" id="KW-1185">Reference proteome</keyword>
<proteinExistence type="inferred from homology"/>
<feature type="chain" id="PRO_5046623356" evidence="3">
    <location>
        <begin position="27"/>
        <end position="478"/>
    </location>
</feature>
<dbReference type="EMBL" id="JAJNOC010000001">
    <property type="protein sequence ID" value="MCD2515801.1"/>
    <property type="molecule type" value="Genomic_DNA"/>
</dbReference>
<dbReference type="Proteomes" id="UP001179361">
    <property type="component" value="Unassembled WGS sequence"/>
</dbReference>
<keyword evidence="4" id="KW-0121">Carboxypeptidase</keyword>
<organism evidence="4 5">
    <name type="scientific">Massilia phyllostachyos</name>
    <dbReference type="NCBI Taxonomy" id="2898585"/>
    <lineage>
        <taxon>Bacteria</taxon>
        <taxon>Pseudomonadati</taxon>
        <taxon>Pseudomonadota</taxon>
        <taxon>Betaproteobacteria</taxon>
        <taxon>Burkholderiales</taxon>
        <taxon>Oxalobacteraceae</taxon>
        <taxon>Telluria group</taxon>
        <taxon>Massilia</taxon>
    </lineage>
</organism>
<gene>
    <name evidence="4" type="primary">dacB</name>
    <name evidence="4" type="ORF">LQ564_05670</name>
</gene>
<evidence type="ECO:0000313" key="5">
    <source>
        <dbReference type="Proteomes" id="UP001179361"/>
    </source>
</evidence>
<dbReference type="InterPro" id="IPR012338">
    <property type="entry name" value="Beta-lactam/transpept-like"/>
</dbReference>
<dbReference type="Gene3D" id="3.40.710.10">
    <property type="entry name" value="DD-peptidase/beta-lactamase superfamily"/>
    <property type="match status" value="1"/>
</dbReference>
<protein>
    <submittedName>
        <fullName evidence="4">D-alanyl-D-alanine carboxypeptidase/D-alanyl-D-alanine-endopeptidase</fullName>
        <ecNumber evidence="4">3.4.16.4</ecNumber>
    </submittedName>
</protein>
<keyword evidence="3" id="KW-0732">Signal</keyword>
<evidence type="ECO:0000256" key="1">
    <source>
        <dbReference type="ARBA" id="ARBA00006096"/>
    </source>
</evidence>
<dbReference type="PANTHER" id="PTHR30023:SF0">
    <property type="entry name" value="PENICILLIN-SENSITIVE CARBOXYPEPTIDASE A"/>
    <property type="match status" value="1"/>
</dbReference>